<dbReference type="GO" id="GO:0005886">
    <property type="term" value="C:plasma membrane"/>
    <property type="evidence" value="ECO:0007669"/>
    <property type="project" value="UniProtKB-SubCell"/>
</dbReference>
<keyword evidence="3 9" id="KW-0645">Protease</keyword>
<keyword evidence="7 9" id="KW-1133">Transmembrane helix</keyword>
<comment type="pathway">
    <text evidence="9">Protein modification; lipoprotein biosynthesis (signal peptide cleavage).</text>
</comment>
<proteinExistence type="inferred from homology"/>
<dbReference type="UniPathway" id="UPA00665"/>
<sequence length="171" mass="19366">MEPNSRRERTVLGWALGVSLAALLLDQWTKIVVERQFVLGESRPVWEPFFSLTFVRNEGAAWSILSGHGWFLLLVAGVVTLGVIWYFRRLAEGYAERYFALLLVLGGVVGNSIDRIWRGAVVDFFDFHWYDKFRWPVFNVADIAICIGVGLFVLSTLLRPSGKKEEPESGA</sequence>
<dbReference type="Proteomes" id="UP000435649">
    <property type="component" value="Unassembled WGS sequence"/>
</dbReference>
<evidence type="ECO:0000256" key="4">
    <source>
        <dbReference type="ARBA" id="ARBA00022692"/>
    </source>
</evidence>
<evidence type="ECO:0000256" key="9">
    <source>
        <dbReference type="HAMAP-Rule" id="MF_00161"/>
    </source>
</evidence>
<keyword evidence="2 9" id="KW-1003">Cell membrane</keyword>
<protein>
    <recommendedName>
        <fullName evidence="9">Lipoprotein signal peptidase</fullName>
        <ecNumber evidence="9">3.4.23.36</ecNumber>
    </recommendedName>
    <alternativeName>
        <fullName evidence="9">Prolipoprotein signal peptidase</fullName>
    </alternativeName>
    <alternativeName>
        <fullName evidence="9">Signal peptidase II</fullName>
        <shortName evidence="9">SPase II</shortName>
    </alternativeName>
</protein>
<dbReference type="EMBL" id="VUNS01000001">
    <property type="protein sequence ID" value="MST95687.1"/>
    <property type="molecule type" value="Genomic_DNA"/>
</dbReference>
<evidence type="ECO:0000256" key="5">
    <source>
        <dbReference type="ARBA" id="ARBA00022750"/>
    </source>
</evidence>
<dbReference type="GO" id="GO:0004190">
    <property type="term" value="F:aspartic-type endopeptidase activity"/>
    <property type="evidence" value="ECO:0007669"/>
    <property type="project" value="UniProtKB-UniRule"/>
</dbReference>
<evidence type="ECO:0000256" key="6">
    <source>
        <dbReference type="ARBA" id="ARBA00022801"/>
    </source>
</evidence>
<evidence type="ECO:0000256" key="3">
    <source>
        <dbReference type="ARBA" id="ARBA00022670"/>
    </source>
</evidence>
<dbReference type="AlphaFoldDB" id="A0A844FWV6"/>
<dbReference type="PRINTS" id="PR00781">
    <property type="entry name" value="LIPOSIGPTASE"/>
</dbReference>
<feature type="transmembrane region" description="Helical" evidence="9">
    <location>
        <begin position="99"/>
        <end position="117"/>
    </location>
</feature>
<feature type="transmembrane region" description="Helical" evidence="9">
    <location>
        <begin position="12"/>
        <end position="29"/>
    </location>
</feature>
<accession>A0A844FWV6</accession>
<comment type="subcellular location">
    <subcellularLocation>
        <location evidence="9">Cell membrane</location>
        <topology evidence="9">Multi-pass membrane protein</topology>
    </subcellularLocation>
</comment>
<keyword evidence="6 9" id="KW-0378">Hydrolase</keyword>
<name>A0A844FWV6_9BACT</name>
<comment type="caution">
    <text evidence="11">The sequence shown here is derived from an EMBL/GenBank/DDBJ whole genome shotgun (WGS) entry which is preliminary data.</text>
</comment>
<evidence type="ECO:0000256" key="10">
    <source>
        <dbReference type="RuleBase" id="RU004181"/>
    </source>
</evidence>
<comment type="function">
    <text evidence="9">This protein specifically catalyzes the removal of signal peptides from prolipoproteins.</text>
</comment>
<dbReference type="PANTHER" id="PTHR33695:SF1">
    <property type="entry name" value="LIPOPROTEIN SIGNAL PEPTIDASE"/>
    <property type="match status" value="1"/>
</dbReference>
<organism evidence="11 12">
    <name type="scientific">Victivallis lenta</name>
    <dbReference type="NCBI Taxonomy" id="2606640"/>
    <lineage>
        <taxon>Bacteria</taxon>
        <taxon>Pseudomonadati</taxon>
        <taxon>Lentisphaerota</taxon>
        <taxon>Lentisphaeria</taxon>
        <taxon>Victivallales</taxon>
        <taxon>Victivallaceae</taxon>
        <taxon>Victivallis</taxon>
    </lineage>
</organism>
<evidence type="ECO:0000313" key="11">
    <source>
        <dbReference type="EMBL" id="MST95687.1"/>
    </source>
</evidence>
<evidence type="ECO:0000256" key="2">
    <source>
        <dbReference type="ARBA" id="ARBA00022475"/>
    </source>
</evidence>
<dbReference type="PANTHER" id="PTHR33695">
    <property type="entry name" value="LIPOPROTEIN SIGNAL PEPTIDASE"/>
    <property type="match status" value="1"/>
</dbReference>
<feature type="active site" evidence="9">
    <location>
        <position position="123"/>
    </location>
</feature>
<dbReference type="RefSeq" id="WP_154416747.1">
    <property type="nucleotide sequence ID" value="NZ_CALXOB010000042.1"/>
</dbReference>
<gene>
    <name evidence="9 11" type="primary">lspA</name>
    <name evidence="11" type="ORF">FYJ85_01320</name>
</gene>
<feature type="transmembrane region" description="Helical" evidence="9">
    <location>
        <begin position="137"/>
        <end position="158"/>
    </location>
</feature>
<evidence type="ECO:0000256" key="7">
    <source>
        <dbReference type="ARBA" id="ARBA00022989"/>
    </source>
</evidence>
<keyword evidence="12" id="KW-1185">Reference proteome</keyword>
<keyword evidence="4 9" id="KW-0812">Transmembrane</keyword>
<dbReference type="NCBIfam" id="TIGR00077">
    <property type="entry name" value="lspA"/>
    <property type="match status" value="1"/>
</dbReference>
<comment type="similarity">
    <text evidence="1 9 10">Belongs to the peptidase A8 family.</text>
</comment>
<evidence type="ECO:0000313" key="12">
    <source>
        <dbReference type="Proteomes" id="UP000435649"/>
    </source>
</evidence>
<feature type="transmembrane region" description="Helical" evidence="9">
    <location>
        <begin position="69"/>
        <end position="87"/>
    </location>
</feature>
<dbReference type="HAMAP" id="MF_00161">
    <property type="entry name" value="LspA"/>
    <property type="match status" value="1"/>
</dbReference>
<keyword evidence="8 9" id="KW-0472">Membrane</keyword>
<evidence type="ECO:0000256" key="1">
    <source>
        <dbReference type="ARBA" id="ARBA00006139"/>
    </source>
</evidence>
<feature type="active site" evidence="9">
    <location>
        <position position="142"/>
    </location>
</feature>
<reference evidence="11 12" key="1">
    <citation type="submission" date="2019-08" db="EMBL/GenBank/DDBJ databases">
        <title>In-depth cultivation of the pig gut microbiome towards novel bacterial diversity and tailored functional studies.</title>
        <authorList>
            <person name="Wylensek D."/>
            <person name="Hitch T.C.A."/>
            <person name="Clavel T."/>
        </authorList>
    </citation>
    <scope>NUCLEOTIDE SEQUENCE [LARGE SCALE GENOMIC DNA]</scope>
    <source>
        <strain evidence="11 12">BBE-744-WT-12</strain>
    </source>
</reference>
<dbReference type="Pfam" id="PF01252">
    <property type="entry name" value="Peptidase_A8"/>
    <property type="match status" value="1"/>
</dbReference>
<evidence type="ECO:0000256" key="8">
    <source>
        <dbReference type="ARBA" id="ARBA00023136"/>
    </source>
</evidence>
<dbReference type="EC" id="3.4.23.36" evidence="9"/>
<dbReference type="InterPro" id="IPR001872">
    <property type="entry name" value="Peptidase_A8"/>
</dbReference>
<dbReference type="GO" id="GO:0006508">
    <property type="term" value="P:proteolysis"/>
    <property type="evidence" value="ECO:0007669"/>
    <property type="project" value="UniProtKB-KW"/>
</dbReference>
<keyword evidence="5 9" id="KW-0064">Aspartyl protease</keyword>
<comment type="catalytic activity">
    <reaction evidence="9">
        <text>Release of signal peptides from bacterial membrane prolipoproteins. Hydrolyzes -Xaa-Yaa-Zaa-|-(S,diacylglyceryl)Cys-, in which Xaa is hydrophobic (preferably Leu), and Yaa (Ala or Ser) and Zaa (Gly or Ala) have small, neutral side chains.</text>
        <dbReference type="EC" id="3.4.23.36"/>
    </reaction>
</comment>